<protein>
    <submittedName>
        <fullName evidence="1">Uncharacterized protein</fullName>
    </submittedName>
</protein>
<evidence type="ECO:0000313" key="2">
    <source>
        <dbReference type="Proteomes" id="UP001562425"/>
    </source>
</evidence>
<organism evidence="1 2">
    <name type="scientific">Culex pipiens pipiens</name>
    <name type="common">Northern house mosquito</name>
    <dbReference type="NCBI Taxonomy" id="38569"/>
    <lineage>
        <taxon>Eukaryota</taxon>
        <taxon>Metazoa</taxon>
        <taxon>Ecdysozoa</taxon>
        <taxon>Arthropoda</taxon>
        <taxon>Hexapoda</taxon>
        <taxon>Insecta</taxon>
        <taxon>Pterygota</taxon>
        <taxon>Neoptera</taxon>
        <taxon>Endopterygota</taxon>
        <taxon>Diptera</taxon>
        <taxon>Nematocera</taxon>
        <taxon>Culicoidea</taxon>
        <taxon>Culicidae</taxon>
        <taxon>Culicinae</taxon>
        <taxon>Culicini</taxon>
        <taxon>Culex</taxon>
        <taxon>Culex</taxon>
    </lineage>
</organism>
<name>A0ABD1CT98_CULPP</name>
<evidence type="ECO:0000313" key="1">
    <source>
        <dbReference type="EMBL" id="KAL1378984.1"/>
    </source>
</evidence>
<sequence length="83" mass="9998">MNFLRSTSGEVVRPSSCQFLFRFETCLLFENLRRHTKTLPRFRPRNERLKRSQHRTILPFTARGNDSSLIRSFRYKLAAWPPR</sequence>
<dbReference type="AlphaFoldDB" id="A0ABD1CT98"/>
<proteinExistence type="predicted"/>
<reference evidence="1 2" key="1">
    <citation type="submission" date="2024-05" db="EMBL/GenBank/DDBJ databases">
        <title>Culex pipiens pipiens assembly and annotation.</title>
        <authorList>
            <person name="Alout H."/>
            <person name="Durand T."/>
        </authorList>
    </citation>
    <scope>NUCLEOTIDE SEQUENCE [LARGE SCALE GENOMIC DNA]</scope>
    <source>
        <strain evidence="1">HA-2024</strain>
        <tissue evidence="1">Whole body</tissue>
    </source>
</reference>
<keyword evidence="2" id="KW-1185">Reference proteome</keyword>
<comment type="caution">
    <text evidence="1">The sequence shown here is derived from an EMBL/GenBank/DDBJ whole genome shotgun (WGS) entry which is preliminary data.</text>
</comment>
<accession>A0ABD1CT98</accession>
<gene>
    <name evidence="1" type="ORF">pipiens_015230</name>
</gene>
<dbReference type="EMBL" id="JBEHCU010009969">
    <property type="protein sequence ID" value="KAL1378984.1"/>
    <property type="molecule type" value="Genomic_DNA"/>
</dbReference>
<dbReference type="Proteomes" id="UP001562425">
    <property type="component" value="Unassembled WGS sequence"/>
</dbReference>